<protein>
    <recommendedName>
        <fullName evidence="1">Bacterial spore germination immunoglobulin-like domain-containing protein</fullName>
    </recommendedName>
</protein>
<dbReference type="Pfam" id="PF10648">
    <property type="entry name" value="Gmad2"/>
    <property type="match status" value="1"/>
</dbReference>
<dbReference type="AlphaFoldDB" id="A0A1F4NSR4"/>
<evidence type="ECO:0000259" key="1">
    <source>
        <dbReference type="Pfam" id="PF10648"/>
    </source>
</evidence>
<proteinExistence type="predicted"/>
<organism evidence="2 3">
    <name type="scientific">candidate division Kazan bacterium RBG_13_50_9</name>
    <dbReference type="NCBI Taxonomy" id="1798535"/>
    <lineage>
        <taxon>Bacteria</taxon>
        <taxon>Bacteria division Kazan-3B-28</taxon>
    </lineage>
</organism>
<evidence type="ECO:0000313" key="3">
    <source>
        <dbReference type="Proteomes" id="UP000176651"/>
    </source>
</evidence>
<gene>
    <name evidence="2" type="ORF">A2V68_02905</name>
</gene>
<dbReference type="STRING" id="1798535.A2V68_02905"/>
<sequence length="159" mass="17020">MVMVAVSLHSSRSEVYNFTDCAAAGYPVMESYPRQCRTPSGQSFTEDIGNALEKASLITVASPQPNQRVVSPLVITGQAVGGWFFEASFPVELKDADGLLAASTIAQTSSDWMTTAMVPFSSTLTFTLPTTPTGTLVLKKDNPSGDSQYDDQLTIPVVF</sequence>
<dbReference type="EMBL" id="META01000001">
    <property type="protein sequence ID" value="OGB74533.1"/>
    <property type="molecule type" value="Genomic_DNA"/>
</dbReference>
<dbReference type="Proteomes" id="UP000176651">
    <property type="component" value="Unassembled WGS sequence"/>
</dbReference>
<reference evidence="2 3" key="1">
    <citation type="journal article" date="2016" name="Nat. Commun.">
        <title>Thousands of microbial genomes shed light on interconnected biogeochemical processes in an aquifer system.</title>
        <authorList>
            <person name="Anantharaman K."/>
            <person name="Brown C.T."/>
            <person name="Hug L.A."/>
            <person name="Sharon I."/>
            <person name="Castelle C.J."/>
            <person name="Probst A.J."/>
            <person name="Thomas B.C."/>
            <person name="Singh A."/>
            <person name="Wilkins M.J."/>
            <person name="Karaoz U."/>
            <person name="Brodie E.L."/>
            <person name="Williams K.H."/>
            <person name="Hubbard S.S."/>
            <person name="Banfield J.F."/>
        </authorList>
    </citation>
    <scope>NUCLEOTIDE SEQUENCE [LARGE SCALE GENOMIC DNA]</scope>
</reference>
<dbReference type="InterPro" id="IPR018911">
    <property type="entry name" value="Gmad2_Ig-like_dom"/>
</dbReference>
<comment type="caution">
    <text evidence="2">The sequence shown here is derived from an EMBL/GenBank/DDBJ whole genome shotgun (WGS) entry which is preliminary data.</text>
</comment>
<accession>A0A1F4NSR4</accession>
<evidence type="ECO:0000313" key="2">
    <source>
        <dbReference type="EMBL" id="OGB74533.1"/>
    </source>
</evidence>
<name>A0A1F4NSR4_UNCK3</name>
<feature type="domain" description="Bacterial spore germination immunoglobulin-like" evidence="1">
    <location>
        <begin position="58"/>
        <end position="145"/>
    </location>
</feature>